<dbReference type="Proteomes" id="UP000077552">
    <property type="component" value="Unassembled WGS sequence"/>
</dbReference>
<dbReference type="PROSITE" id="PS51257">
    <property type="entry name" value="PROKAR_LIPOPROTEIN"/>
    <property type="match status" value="1"/>
</dbReference>
<evidence type="ECO:0000313" key="2">
    <source>
        <dbReference type="Proteomes" id="UP000077552"/>
    </source>
</evidence>
<dbReference type="EMBL" id="LXIE01000034">
    <property type="protein sequence ID" value="OAD90646.1"/>
    <property type="molecule type" value="Genomic_DNA"/>
</dbReference>
<reference evidence="1 2" key="1">
    <citation type="submission" date="2016-05" db="EMBL/GenBank/DDBJ databases">
        <title>Genome sequencing of Vitellibacter soesokkakensis RSSK-12.</title>
        <authorList>
            <person name="Thevarajoo S."/>
            <person name="Selvaratnam C."/>
            <person name="Goh K.M."/>
            <person name="Chan K.-G."/>
            <person name="Chong C.S."/>
        </authorList>
    </citation>
    <scope>NUCLEOTIDE SEQUENCE [LARGE SCALE GENOMIC DNA]</scope>
    <source>
        <strain evidence="1 2">RSSK-12</strain>
    </source>
</reference>
<protein>
    <submittedName>
        <fullName evidence="1">Uncharacterized protein</fullName>
    </submittedName>
</protein>
<organism evidence="1 2">
    <name type="scientific">Aequorivita soesokkakensis</name>
    <dbReference type="NCBI Taxonomy" id="1385699"/>
    <lineage>
        <taxon>Bacteria</taxon>
        <taxon>Pseudomonadati</taxon>
        <taxon>Bacteroidota</taxon>
        <taxon>Flavobacteriia</taxon>
        <taxon>Flavobacteriales</taxon>
        <taxon>Flavobacteriaceae</taxon>
        <taxon>Aequorivita</taxon>
    </lineage>
</organism>
<dbReference type="OrthoDB" id="1162264at2"/>
<dbReference type="AlphaFoldDB" id="A0A1A9LCD1"/>
<keyword evidence="2" id="KW-1185">Reference proteome</keyword>
<comment type="caution">
    <text evidence="1">The sequence shown here is derived from an EMBL/GenBank/DDBJ whole genome shotgun (WGS) entry which is preliminary data.</text>
</comment>
<dbReference type="RefSeq" id="WP_068762553.1">
    <property type="nucleotide sequence ID" value="NZ_LXIE01000034.1"/>
</dbReference>
<evidence type="ECO:0000313" key="1">
    <source>
        <dbReference type="EMBL" id="OAD90646.1"/>
    </source>
</evidence>
<accession>A0A1A9LCD1</accession>
<proteinExistence type="predicted"/>
<sequence>MFLKIGLAIISTLILSCGTTEKQTQTTSTEETTSAGEVIDPQKLMAEGYMLGTVVYSDKEGDCPYTIQMPGDKMEFYYLDPINLDESFKKDGQKVWIKFSGLRRMNRCDKATPAEIIDIKKGG</sequence>
<gene>
    <name evidence="1" type="ORF">A7A78_05235</name>
</gene>
<name>A0A1A9LCD1_9FLAO</name>